<dbReference type="AlphaFoldDB" id="A0A1M3L3K3"/>
<dbReference type="CDD" id="cd07251">
    <property type="entry name" value="VOC_like"/>
    <property type="match status" value="1"/>
</dbReference>
<comment type="caution">
    <text evidence="2">The sequence shown here is derived from an EMBL/GenBank/DDBJ whole genome shotgun (WGS) entry which is preliminary data.</text>
</comment>
<sequence length="141" mass="15572">MTIVTLGVTDLELSTTFYRMVFGIHPNSDFDGIAFFELPGVWLALYPLDKLAEDIDPGLAFDRTGGFRGMTLAYNARSKDEVLAIFDHVAQAGATIAKPPQDTFWGGFSGYFADPDGFHWEVAWGPMFDHAPDGSLRFRSA</sequence>
<evidence type="ECO:0000313" key="3">
    <source>
        <dbReference type="Proteomes" id="UP000184233"/>
    </source>
</evidence>
<reference evidence="2 3" key="1">
    <citation type="submission" date="2016-09" db="EMBL/GenBank/DDBJ databases">
        <title>Genome-resolved meta-omics ties microbial dynamics to process performance in biotechnology for thiocyanate degradation.</title>
        <authorList>
            <person name="Kantor R.S."/>
            <person name="Huddy R.J."/>
            <person name="Iyer R."/>
            <person name="Thomas B.C."/>
            <person name="Brown C.T."/>
            <person name="Anantharaman K."/>
            <person name="Tringe S."/>
            <person name="Hettich R.L."/>
            <person name="Harrison S.T."/>
            <person name="Banfield J.F."/>
        </authorList>
    </citation>
    <scope>NUCLEOTIDE SEQUENCE [LARGE SCALE GENOMIC DNA]</scope>
    <source>
        <strain evidence="2">59-99</strain>
    </source>
</reference>
<dbReference type="Proteomes" id="UP000184233">
    <property type="component" value="Unassembled WGS sequence"/>
</dbReference>
<organism evidence="2 3">
    <name type="scientific">Candidatus Kapaibacterium thiocyanatum</name>
    <dbReference type="NCBI Taxonomy" id="1895771"/>
    <lineage>
        <taxon>Bacteria</taxon>
        <taxon>Pseudomonadati</taxon>
        <taxon>Candidatus Kapaibacteriota</taxon>
        <taxon>Candidatus Kapaibacteriia</taxon>
        <taxon>Candidatus Kapaibacteriales</taxon>
        <taxon>Candidatus Kapaibacteriaceae</taxon>
        <taxon>Candidatus Kapaibacterium</taxon>
    </lineage>
</organism>
<proteinExistence type="predicted"/>
<dbReference type="SUPFAM" id="SSF54593">
    <property type="entry name" value="Glyoxalase/Bleomycin resistance protein/Dihydroxybiphenyl dioxygenase"/>
    <property type="match status" value="1"/>
</dbReference>
<dbReference type="PANTHER" id="PTHR36503:SF1">
    <property type="entry name" value="BLR2520 PROTEIN"/>
    <property type="match status" value="1"/>
</dbReference>
<evidence type="ECO:0000313" key="2">
    <source>
        <dbReference type="EMBL" id="OJX59931.1"/>
    </source>
</evidence>
<protein>
    <submittedName>
        <fullName evidence="2">Glyoxalase</fullName>
    </submittedName>
</protein>
<dbReference type="InterPro" id="IPR037523">
    <property type="entry name" value="VOC_core"/>
</dbReference>
<dbReference type="InterPro" id="IPR004360">
    <property type="entry name" value="Glyas_Fos-R_dOase_dom"/>
</dbReference>
<gene>
    <name evidence="2" type="ORF">BGO89_07990</name>
</gene>
<dbReference type="PANTHER" id="PTHR36503">
    <property type="entry name" value="BLR2520 PROTEIN"/>
    <property type="match status" value="1"/>
</dbReference>
<feature type="domain" description="VOC" evidence="1">
    <location>
        <begin position="1"/>
        <end position="125"/>
    </location>
</feature>
<accession>A0A1M3L3K3</accession>
<name>A0A1M3L3K3_9BACT</name>
<dbReference type="Gene3D" id="3.10.180.10">
    <property type="entry name" value="2,3-Dihydroxybiphenyl 1,2-Dioxygenase, domain 1"/>
    <property type="match status" value="1"/>
</dbReference>
<dbReference type="Pfam" id="PF00903">
    <property type="entry name" value="Glyoxalase"/>
    <property type="match status" value="1"/>
</dbReference>
<dbReference type="PROSITE" id="PS51819">
    <property type="entry name" value="VOC"/>
    <property type="match status" value="1"/>
</dbReference>
<dbReference type="InterPro" id="IPR029068">
    <property type="entry name" value="Glyas_Bleomycin-R_OHBP_Dase"/>
</dbReference>
<dbReference type="EMBL" id="MKVH01000008">
    <property type="protein sequence ID" value="OJX59931.1"/>
    <property type="molecule type" value="Genomic_DNA"/>
</dbReference>
<evidence type="ECO:0000259" key="1">
    <source>
        <dbReference type="PROSITE" id="PS51819"/>
    </source>
</evidence>